<reference evidence="1 2" key="1">
    <citation type="journal article" date="2013" name="Curr. Biol.">
        <title>The Genome of the Foraminiferan Reticulomyxa filosa.</title>
        <authorList>
            <person name="Glockner G."/>
            <person name="Hulsmann N."/>
            <person name="Schleicher M."/>
            <person name="Noegel A.A."/>
            <person name="Eichinger L."/>
            <person name="Gallinger C."/>
            <person name="Pawlowski J."/>
            <person name="Sierra R."/>
            <person name="Euteneuer U."/>
            <person name="Pillet L."/>
            <person name="Moustafa A."/>
            <person name="Platzer M."/>
            <person name="Groth M."/>
            <person name="Szafranski K."/>
            <person name="Schliwa M."/>
        </authorList>
    </citation>
    <scope>NUCLEOTIDE SEQUENCE [LARGE SCALE GENOMIC DNA]</scope>
</reference>
<dbReference type="AlphaFoldDB" id="X6MIX8"/>
<dbReference type="Proteomes" id="UP000023152">
    <property type="component" value="Unassembled WGS sequence"/>
</dbReference>
<organism evidence="1 2">
    <name type="scientific">Reticulomyxa filosa</name>
    <dbReference type="NCBI Taxonomy" id="46433"/>
    <lineage>
        <taxon>Eukaryota</taxon>
        <taxon>Sar</taxon>
        <taxon>Rhizaria</taxon>
        <taxon>Retaria</taxon>
        <taxon>Foraminifera</taxon>
        <taxon>Monothalamids</taxon>
        <taxon>Reticulomyxidae</taxon>
        <taxon>Reticulomyxa</taxon>
    </lineage>
</organism>
<accession>X6MIX8</accession>
<proteinExistence type="predicted"/>
<name>X6MIX8_RETFI</name>
<evidence type="ECO:0000313" key="1">
    <source>
        <dbReference type="EMBL" id="ETO13953.1"/>
    </source>
</evidence>
<keyword evidence="2" id="KW-1185">Reference proteome</keyword>
<gene>
    <name evidence="1" type="ORF">RFI_23415</name>
</gene>
<sequence length="334" mass="38759">MTEQTFKDAMKFIEKRTTSFLTEFSDQHEKNLRQENLLKDLPEKTDKNGLYLCHMTSYFPQNGIIYPRHANFKIVKDPIAIVIPFTSIQERILGGFIEDIIIFGPLSLPDNSIILIHENRKSSIQKYIDILPGNIEIEYFEGELENALKTLFERKNTEYLQVVEPIRTNSFGSAFCGRFGDQKITSHSFFASITRPLCLHFTTAFDTVEDIFMNKKGFDSLNNAQIALFLRGLKTSISRTFSAEAINLKFLNKWENLITKARTIVKLASPTNIDYSSMWEKTEKEITEYDYYSREEPAIPPPPSLDLLRLFTNLPFKSYYGCHHFVIESMQYVF</sequence>
<evidence type="ECO:0000313" key="2">
    <source>
        <dbReference type="Proteomes" id="UP000023152"/>
    </source>
</evidence>
<comment type="caution">
    <text evidence="1">The sequence shown here is derived from an EMBL/GenBank/DDBJ whole genome shotgun (WGS) entry which is preliminary data.</text>
</comment>
<dbReference type="EMBL" id="ASPP01020304">
    <property type="protein sequence ID" value="ETO13953.1"/>
    <property type="molecule type" value="Genomic_DNA"/>
</dbReference>
<protein>
    <submittedName>
        <fullName evidence="1">Uncharacterized protein</fullName>
    </submittedName>
</protein>